<feature type="transmembrane region" description="Helical" evidence="2">
    <location>
        <begin position="100"/>
        <end position="119"/>
    </location>
</feature>
<keyword evidence="5" id="KW-1185">Reference proteome</keyword>
<evidence type="ECO:0000256" key="3">
    <source>
        <dbReference type="SAM" id="SignalP"/>
    </source>
</evidence>
<dbReference type="AlphaFoldDB" id="A0A841CQ95"/>
<keyword evidence="2" id="KW-1133">Transmembrane helix</keyword>
<evidence type="ECO:0000256" key="2">
    <source>
        <dbReference type="SAM" id="Phobius"/>
    </source>
</evidence>
<dbReference type="PROSITE" id="PS51257">
    <property type="entry name" value="PROKAR_LIPOPROTEIN"/>
    <property type="match status" value="1"/>
</dbReference>
<keyword evidence="3" id="KW-0732">Signal</keyword>
<gene>
    <name evidence="4" type="ORF">FHS29_007210</name>
</gene>
<feature type="transmembrane region" description="Helical" evidence="2">
    <location>
        <begin position="69"/>
        <end position="88"/>
    </location>
</feature>
<sequence>MFRKSCAPVVCGALLVACSGPEPGATVATAQPGLTATSTPTSVGGSNTPWPSIDPTTADPAMRAFPWDALAVGVLGLLAAVVIVVGTVRAVSTTGTRRTWWVLFTAGSSVLLLAAGLLLRV</sequence>
<reference evidence="4 5" key="1">
    <citation type="submission" date="2020-08" db="EMBL/GenBank/DDBJ databases">
        <title>Genomic Encyclopedia of Type Strains, Phase III (KMG-III): the genomes of soil and plant-associated and newly described type strains.</title>
        <authorList>
            <person name="Whitman W."/>
        </authorList>
    </citation>
    <scope>NUCLEOTIDE SEQUENCE [LARGE SCALE GENOMIC DNA]</scope>
    <source>
        <strain evidence="4 5">CECT 8640</strain>
    </source>
</reference>
<evidence type="ECO:0000313" key="5">
    <source>
        <dbReference type="Proteomes" id="UP000547510"/>
    </source>
</evidence>
<accession>A0A841CQ95</accession>
<feature type="signal peptide" evidence="3">
    <location>
        <begin position="1"/>
        <end position="24"/>
    </location>
</feature>
<organism evidence="4 5">
    <name type="scientific">Saccharothrix tamanrassetensis</name>
    <dbReference type="NCBI Taxonomy" id="1051531"/>
    <lineage>
        <taxon>Bacteria</taxon>
        <taxon>Bacillati</taxon>
        <taxon>Actinomycetota</taxon>
        <taxon>Actinomycetes</taxon>
        <taxon>Pseudonocardiales</taxon>
        <taxon>Pseudonocardiaceae</taxon>
        <taxon>Saccharothrix</taxon>
    </lineage>
</organism>
<keyword evidence="2" id="KW-0812">Transmembrane</keyword>
<keyword evidence="2" id="KW-0472">Membrane</keyword>
<feature type="chain" id="PRO_5038533755" evidence="3">
    <location>
        <begin position="25"/>
        <end position="121"/>
    </location>
</feature>
<feature type="region of interest" description="Disordered" evidence="1">
    <location>
        <begin position="29"/>
        <end position="49"/>
    </location>
</feature>
<name>A0A841CQ95_9PSEU</name>
<evidence type="ECO:0000256" key="1">
    <source>
        <dbReference type="SAM" id="MobiDB-lite"/>
    </source>
</evidence>
<evidence type="ECO:0000313" key="4">
    <source>
        <dbReference type="EMBL" id="MBB5960582.1"/>
    </source>
</evidence>
<proteinExistence type="predicted"/>
<dbReference type="RefSeq" id="WP_184698906.1">
    <property type="nucleotide sequence ID" value="NZ_JACHJN010000017.1"/>
</dbReference>
<comment type="caution">
    <text evidence="4">The sequence shown here is derived from an EMBL/GenBank/DDBJ whole genome shotgun (WGS) entry which is preliminary data.</text>
</comment>
<protein>
    <submittedName>
        <fullName evidence="4">Uncharacterized protein</fullName>
    </submittedName>
</protein>
<dbReference type="EMBL" id="JACHJN010000017">
    <property type="protein sequence ID" value="MBB5960582.1"/>
    <property type="molecule type" value="Genomic_DNA"/>
</dbReference>
<dbReference type="Proteomes" id="UP000547510">
    <property type="component" value="Unassembled WGS sequence"/>
</dbReference>